<proteinExistence type="predicted"/>
<gene>
    <name evidence="2" type="ORF">TR87288</name>
</gene>
<dbReference type="EMBL" id="GEEE01014020">
    <property type="protein sequence ID" value="JAP49205.1"/>
    <property type="molecule type" value="Transcribed_RNA"/>
</dbReference>
<protein>
    <submittedName>
        <fullName evidence="2">Uncharacterized protein</fullName>
    </submittedName>
</protein>
<evidence type="ECO:0000256" key="1">
    <source>
        <dbReference type="SAM" id="SignalP"/>
    </source>
</evidence>
<dbReference type="AlphaFoldDB" id="A0A0X3PB90"/>
<evidence type="ECO:0000313" key="2">
    <source>
        <dbReference type="EMBL" id="JAP49205.1"/>
    </source>
</evidence>
<accession>A0A0X3PB90</accession>
<name>A0A0X3PB90_SCHSO</name>
<feature type="signal peptide" evidence="1">
    <location>
        <begin position="1"/>
        <end position="27"/>
    </location>
</feature>
<sequence length="142" mass="15523">MSLSGVNTMRDLLSLLLPLILCSSCLANIQCPQNSNFYVYIDAEGNITDVTTNVAISQGSDEAPCKAPNFCWQLVSRMLRTPLAAVFCTNLCLNFDINVAVGNSIVLFRPTICYNRRQTDGGPCGRNLLSRGQEPATRCSRV</sequence>
<keyword evidence="1" id="KW-0732">Signal</keyword>
<organism evidence="2">
    <name type="scientific">Schistocephalus solidus</name>
    <name type="common">Tapeworm</name>
    <dbReference type="NCBI Taxonomy" id="70667"/>
    <lineage>
        <taxon>Eukaryota</taxon>
        <taxon>Metazoa</taxon>
        <taxon>Spiralia</taxon>
        <taxon>Lophotrochozoa</taxon>
        <taxon>Platyhelminthes</taxon>
        <taxon>Cestoda</taxon>
        <taxon>Eucestoda</taxon>
        <taxon>Diphyllobothriidea</taxon>
        <taxon>Diphyllobothriidae</taxon>
        <taxon>Schistocephalus</taxon>
    </lineage>
</organism>
<reference evidence="2" key="1">
    <citation type="submission" date="2016-01" db="EMBL/GenBank/DDBJ databases">
        <title>Reference transcriptome for the parasite Schistocephalus solidus: insights into the molecular evolution of parasitism.</title>
        <authorList>
            <person name="Hebert F.O."/>
            <person name="Grambauer S."/>
            <person name="Barber I."/>
            <person name="Landry C.R."/>
            <person name="Aubin-Horth N."/>
        </authorList>
    </citation>
    <scope>NUCLEOTIDE SEQUENCE</scope>
</reference>
<feature type="chain" id="PRO_5007050998" evidence="1">
    <location>
        <begin position="28"/>
        <end position="142"/>
    </location>
</feature>